<evidence type="ECO:0000313" key="9">
    <source>
        <dbReference type="Proteomes" id="UP001277761"/>
    </source>
</evidence>
<organism evidence="8 9">
    <name type="scientific">Patulibacter brassicae</name>
    <dbReference type="NCBI Taxonomy" id="1705717"/>
    <lineage>
        <taxon>Bacteria</taxon>
        <taxon>Bacillati</taxon>
        <taxon>Actinomycetota</taxon>
        <taxon>Thermoleophilia</taxon>
        <taxon>Solirubrobacterales</taxon>
        <taxon>Patulibacteraceae</taxon>
        <taxon>Patulibacter</taxon>
    </lineage>
</organism>
<dbReference type="NCBIfam" id="TIGR00589">
    <property type="entry name" value="ogt"/>
    <property type="match status" value="1"/>
</dbReference>
<evidence type="ECO:0000256" key="5">
    <source>
        <dbReference type="ARBA" id="ARBA00023204"/>
    </source>
</evidence>
<dbReference type="PROSITE" id="PS00374">
    <property type="entry name" value="MGMT"/>
    <property type="match status" value="1"/>
</dbReference>
<gene>
    <name evidence="8" type="ORF">SK069_15145</name>
</gene>
<comment type="catalytic activity">
    <reaction evidence="6">
        <text>a 6-O-methyl-2'-deoxyguanosine in DNA + L-cysteinyl-[protein] = S-methyl-L-cysteinyl-[protein] + a 2'-deoxyguanosine in DNA</text>
        <dbReference type="Rhea" id="RHEA:24000"/>
        <dbReference type="Rhea" id="RHEA-COMP:10131"/>
        <dbReference type="Rhea" id="RHEA-COMP:10132"/>
        <dbReference type="Rhea" id="RHEA-COMP:11367"/>
        <dbReference type="Rhea" id="RHEA-COMP:11368"/>
        <dbReference type="ChEBI" id="CHEBI:29950"/>
        <dbReference type="ChEBI" id="CHEBI:82612"/>
        <dbReference type="ChEBI" id="CHEBI:85445"/>
        <dbReference type="ChEBI" id="CHEBI:85448"/>
        <dbReference type="EC" id="2.1.1.63"/>
    </reaction>
</comment>
<dbReference type="InterPro" id="IPR036217">
    <property type="entry name" value="MethylDNA_cys_MeTrfase_DNAb"/>
</dbReference>
<dbReference type="InterPro" id="IPR001497">
    <property type="entry name" value="MethylDNA_cys_MeTrfase_AS"/>
</dbReference>
<evidence type="ECO:0000256" key="3">
    <source>
        <dbReference type="ARBA" id="ARBA00022679"/>
    </source>
</evidence>
<dbReference type="InterPro" id="IPR014048">
    <property type="entry name" value="MethylDNA_cys_MeTrfase_DNA-bd"/>
</dbReference>
<evidence type="ECO:0000259" key="7">
    <source>
        <dbReference type="Pfam" id="PF01035"/>
    </source>
</evidence>
<keyword evidence="3 8" id="KW-0808">Transferase</keyword>
<dbReference type="Proteomes" id="UP001277761">
    <property type="component" value="Unassembled WGS sequence"/>
</dbReference>
<dbReference type="PANTHER" id="PTHR10815:SF13">
    <property type="entry name" value="METHYLATED-DNA--PROTEIN-CYSTEINE METHYLTRANSFERASE"/>
    <property type="match status" value="1"/>
</dbReference>
<dbReference type="Gene3D" id="1.10.10.10">
    <property type="entry name" value="Winged helix-like DNA-binding domain superfamily/Winged helix DNA-binding domain"/>
    <property type="match status" value="1"/>
</dbReference>
<evidence type="ECO:0000256" key="6">
    <source>
        <dbReference type="ARBA" id="ARBA00049348"/>
    </source>
</evidence>
<evidence type="ECO:0000256" key="4">
    <source>
        <dbReference type="ARBA" id="ARBA00022763"/>
    </source>
</evidence>
<keyword evidence="2 8" id="KW-0489">Methyltransferase</keyword>
<dbReference type="InterPro" id="IPR036388">
    <property type="entry name" value="WH-like_DNA-bd_sf"/>
</dbReference>
<protein>
    <submittedName>
        <fullName evidence="8">Methylated-DNA--[protein]-cysteine S-methyltransferase</fullName>
        <ecNumber evidence="8">2.1.1.63</ecNumber>
    </submittedName>
</protein>
<evidence type="ECO:0000313" key="8">
    <source>
        <dbReference type="EMBL" id="MDX8152933.1"/>
    </source>
</evidence>
<dbReference type="GO" id="GO:0003908">
    <property type="term" value="F:methylated-DNA-[protein]-cysteine S-methyltransferase activity"/>
    <property type="evidence" value="ECO:0007669"/>
    <property type="project" value="UniProtKB-EC"/>
</dbReference>
<dbReference type="PANTHER" id="PTHR10815">
    <property type="entry name" value="METHYLATED-DNA--PROTEIN-CYSTEINE METHYLTRANSFERASE"/>
    <property type="match status" value="1"/>
</dbReference>
<comment type="catalytic activity">
    <reaction evidence="1">
        <text>a 4-O-methyl-thymidine in DNA + L-cysteinyl-[protein] = a thymidine in DNA + S-methyl-L-cysteinyl-[protein]</text>
        <dbReference type="Rhea" id="RHEA:53428"/>
        <dbReference type="Rhea" id="RHEA-COMP:10131"/>
        <dbReference type="Rhea" id="RHEA-COMP:10132"/>
        <dbReference type="Rhea" id="RHEA-COMP:13555"/>
        <dbReference type="Rhea" id="RHEA-COMP:13556"/>
        <dbReference type="ChEBI" id="CHEBI:29950"/>
        <dbReference type="ChEBI" id="CHEBI:82612"/>
        <dbReference type="ChEBI" id="CHEBI:137386"/>
        <dbReference type="ChEBI" id="CHEBI:137387"/>
        <dbReference type="EC" id="2.1.1.63"/>
    </reaction>
</comment>
<dbReference type="EMBL" id="JAXAVX010000009">
    <property type="protein sequence ID" value="MDX8152933.1"/>
    <property type="molecule type" value="Genomic_DNA"/>
</dbReference>
<keyword evidence="9" id="KW-1185">Reference proteome</keyword>
<reference evidence="8 9" key="1">
    <citation type="submission" date="2023-11" db="EMBL/GenBank/DDBJ databases">
        <authorList>
            <person name="Xu M."/>
            <person name="Jiang T."/>
        </authorList>
    </citation>
    <scope>NUCLEOTIDE SEQUENCE [LARGE SCALE GENOMIC DNA]</scope>
    <source>
        <strain evidence="8 9">SD</strain>
    </source>
</reference>
<sequence>MTPQTLHRTTIDTPAGPLLLLVDDAGVVRASGFTDDVGEVAALLPADERPATLRSVDADDADAPTAPAVAAVRAYLDGELGALDDVAVAQRERPATAILRRHLREVPPGAPASYLGLARAAGLDRGSRAAGQACARNAVAPFVPCHRVLRSDGALGGYRWGLAVKRWLLAHEAEHAGARVPVAR</sequence>
<dbReference type="RefSeq" id="WP_319955084.1">
    <property type="nucleotide sequence ID" value="NZ_JAXAVX010000009.1"/>
</dbReference>
<evidence type="ECO:0000256" key="1">
    <source>
        <dbReference type="ARBA" id="ARBA00001286"/>
    </source>
</evidence>
<comment type="caution">
    <text evidence="8">The sequence shown here is derived from an EMBL/GenBank/DDBJ whole genome shotgun (WGS) entry which is preliminary data.</text>
</comment>
<dbReference type="GO" id="GO:0032259">
    <property type="term" value="P:methylation"/>
    <property type="evidence" value="ECO:0007669"/>
    <property type="project" value="UniProtKB-KW"/>
</dbReference>
<name>A0ABU4VMB0_9ACTN</name>
<evidence type="ECO:0000256" key="2">
    <source>
        <dbReference type="ARBA" id="ARBA00022603"/>
    </source>
</evidence>
<feature type="domain" description="Methylated-DNA-[protein]-cysteine S-methyltransferase DNA binding" evidence="7">
    <location>
        <begin position="101"/>
        <end position="173"/>
    </location>
</feature>
<accession>A0ABU4VMB0</accession>
<proteinExistence type="predicted"/>
<keyword evidence="5" id="KW-0234">DNA repair</keyword>
<dbReference type="Pfam" id="PF01035">
    <property type="entry name" value="DNA_binding_1"/>
    <property type="match status" value="1"/>
</dbReference>
<dbReference type="EC" id="2.1.1.63" evidence="8"/>
<dbReference type="SUPFAM" id="SSF46767">
    <property type="entry name" value="Methylated DNA-protein cysteine methyltransferase, C-terminal domain"/>
    <property type="match status" value="1"/>
</dbReference>
<keyword evidence="4" id="KW-0227">DNA damage</keyword>
<dbReference type="CDD" id="cd06445">
    <property type="entry name" value="ATase"/>
    <property type="match status" value="1"/>
</dbReference>